<accession>A0ABP7ZB57</accession>
<evidence type="ECO:0000256" key="2">
    <source>
        <dbReference type="SAM" id="Phobius"/>
    </source>
</evidence>
<evidence type="ECO:0000313" key="4">
    <source>
        <dbReference type="Proteomes" id="UP001501845"/>
    </source>
</evidence>
<dbReference type="EMBL" id="BAABBU010000037">
    <property type="protein sequence ID" value="GAA4152271.1"/>
    <property type="molecule type" value="Genomic_DNA"/>
</dbReference>
<feature type="transmembrane region" description="Helical" evidence="2">
    <location>
        <begin position="72"/>
        <end position="92"/>
    </location>
</feature>
<feature type="transmembrane region" description="Helical" evidence="2">
    <location>
        <begin position="42"/>
        <end position="66"/>
    </location>
</feature>
<keyword evidence="2" id="KW-0812">Transmembrane</keyword>
<protein>
    <submittedName>
        <fullName evidence="3">Uncharacterized protein</fullName>
    </submittedName>
</protein>
<feature type="region of interest" description="Disordered" evidence="1">
    <location>
        <begin position="99"/>
        <end position="138"/>
    </location>
</feature>
<dbReference type="Proteomes" id="UP001501845">
    <property type="component" value="Unassembled WGS sequence"/>
</dbReference>
<proteinExistence type="predicted"/>
<name>A0ABP7ZB57_9ACTN</name>
<evidence type="ECO:0000313" key="3">
    <source>
        <dbReference type="EMBL" id="GAA4152271.1"/>
    </source>
</evidence>
<keyword evidence="4" id="KW-1185">Reference proteome</keyword>
<feature type="compositionally biased region" description="Basic residues" evidence="1">
    <location>
        <begin position="99"/>
        <end position="108"/>
    </location>
</feature>
<keyword evidence="2" id="KW-1133">Transmembrane helix</keyword>
<gene>
    <name evidence="3" type="ORF">GCM10022285_64480</name>
</gene>
<reference evidence="4" key="1">
    <citation type="journal article" date="2019" name="Int. J. Syst. Evol. Microbiol.">
        <title>The Global Catalogue of Microorganisms (GCM) 10K type strain sequencing project: providing services to taxonomists for standard genome sequencing and annotation.</title>
        <authorList>
            <consortium name="The Broad Institute Genomics Platform"/>
            <consortium name="The Broad Institute Genome Sequencing Center for Infectious Disease"/>
            <person name="Wu L."/>
            <person name="Ma J."/>
        </authorList>
    </citation>
    <scope>NUCLEOTIDE SEQUENCE [LARGE SCALE GENOMIC DNA]</scope>
    <source>
        <strain evidence="4">JCM 17589</strain>
    </source>
</reference>
<feature type="compositionally biased region" description="Basic residues" evidence="1">
    <location>
        <begin position="117"/>
        <end position="138"/>
    </location>
</feature>
<evidence type="ECO:0000256" key="1">
    <source>
        <dbReference type="SAM" id="MobiDB-lite"/>
    </source>
</evidence>
<keyword evidence="2" id="KW-0472">Membrane</keyword>
<organism evidence="3 4">
    <name type="scientific">Streptomyces tunisiensis</name>
    <dbReference type="NCBI Taxonomy" id="948699"/>
    <lineage>
        <taxon>Bacteria</taxon>
        <taxon>Bacillati</taxon>
        <taxon>Actinomycetota</taxon>
        <taxon>Actinomycetes</taxon>
        <taxon>Kitasatosporales</taxon>
        <taxon>Streptomycetaceae</taxon>
        <taxon>Streptomyces</taxon>
    </lineage>
</organism>
<sequence length="138" mass="15543">MIRAAEAAGNLEAAEEWEERLQRFRAARHHRRMDLLHSPVDAAKGVAVGAGMSVGVLVALGVVLAISTGQAGHVVTPLAATIDFIALLIRIVHRPAHHPRRRHLRRLDRRPGTQRERPHRRHDRQHRRAVIKRNHISG</sequence>
<comment type="caution">
    <text evidence="3">The sequence shown here is derived from an EMBL/GenBank/DDBJ whole genome shotgun (WGS) entry which is preliminary data.</text>
</comment>